<dbReference type="Proteomes" id="UP001529510">
    <property type="component" value="Unassembled WGS sequence"/>
</dbReference>
<dbReference type="AlphaFoldDB" id="A0ABD0NVN0"/>
<proteinExistence type="predicted"/>
<protein>
    <submittedName>
        <fullName evidence="1">Uncharacterized protein</fullName>
    </submittedName>
</protein>
<accession>A0ABD0NVN0</accession>
<feature type="non-terminal residue" evidence="1">
    <location>
        <position position="1"/>
    </location>
</feature>
<organism evidence="1 2">
    <name type="scientific">Cirrhinus mrigala</name>
    <name type="common">Mrigala</name>
    <dbReference type="NCBI Taxonomy" id="683832"/>
    <lineage>
        <taxon>Eukaryota</taxon>
        <taxon>Metazoa</taxon>
        <taxon>Chordata</taxon>
        <taxon>Craniata</taxon>
        <taxon>Vertebrata</taxon>
        <taxon>Euteleostomi</taxon>
        <taxon>Actinopterygii</taxon>
        <taxon>Neopterygii</taxon>
        <taxon>Teleostei</taxon>
        <taxon>Ostariophysi</taxon>
        <taxon>Cypriniformes</taxon>
        <taxon>Cyprinidae</taxon>
        <taxon>Labeoninae</taxon>
        <taxon>Labeonini</taxon>
        <taxon>Cirrhinus</taxon>
    </lineage>
</organism>
<reference evidence="1 2" key="1">
    <citation type="submission" date="2024-05" db="EMBL/GenBank/DDBJ databases">
        <title>Genome sequencing and assembly of Indian major carp, Cirrhinus mrigala (Hamilton, 1822).</title>
        <authorList>
            <person name="Mohindra V."/>
            <person name="Chowdhury L.M."/>
            <person name="Lal K."/>
            <person name="Jena J.K."/>
        </authorList>
    </citation>
    <scope>NUCLEOTIDE SEQUENCE [LARGE SCALE GENOMIC DNA]</scope>
    <source>
        <strain evidence="1">CM1030</strain>
        <tissue evidence="1">Blood</tissue>
    </source>
</reference>
<evidence type="ECO:0000313" key="1">
    <source>
        <dbReference type="EMBL" id="KAL0165570.1"/>
    </source>
</evidence>
<comment type="caution">
    <text evidence="1">The sequence shown here is derived from an EMBL/GenBank/DDBJ whole genome shotgun (WGS) entry which is preliminary data.</text>
</comment>
<sequence length="54" mass="5909">LDWDIAASYDACEDVGVVVPEFECPLSPDGLRALKHLLNSTGANFPVKELYLLC</sequence>
<keyword evidence="2" id="KW-1185">Reference proteome</keyword>
<dbReference type="EMBL" id="JAMKFB020000019">
    <property type="protein sequence ID" value="KAL0165570.1"/>
    <property type="molecule type" value="Genomic_DNA"/>
</dbReference>
<evidence type="ECO:0000313" key="2">
    <source>
        <dbReference type="Proteomes" id="UP001529510"/>
    </source>
</evidence>
<name>A0ABD0NVN0_CIRMR</name>
<gene>
    <name evidence="1" type="ORF">M9458_037414</name>
</gene>